<organism evidence="2 3">
    <name type="scientific">Seongchinamella unica</name>
    <dbReference type="NCBI Taxonomy" id="2547392"/>
    <lineage>
        <taxon>Bacteria</taxon>
        <taxon>Pseudomonadati</taxon>
        <taxon>Pseudomonadota</taxon>
        <taxon>Gammaproteobacteria</taxon>
        <taxon>Cellvibrionales</taxon>
        <taxon>Halieaceae</taxon>
        <taxon>Seongchinamella</taxon>
    </lineage>
</organism>
<accession>A0A4V2ZXK2</accession>
<dbReference type="CDD" id="cd03440">
    <property type="entry name" value="hot_dog"/>
    <property type="match status" value="1"/>
</dbReference>
<dbReference type="Gene3D" id="3.10.129.10">
    <property type="entry name" value="Hotdog Thioesterase"/>
    <property type="match status" value="1"/>
</dbReference>
<reference evidence="2 3" key="1">
    <citation type="submission" date="2019-03" db="EMBL/GenBank/DDBJ databases">
        <title>Seongchinamella monodicae gen. nov., sp. nov., a novel member of the Gammaproteobacteria isolated from a tidal mudflat of beach.</title>
        <authorList>
            <person name="Yang H.G."/>
            <person name="Kang J.W."/>
            <person name="Lee S.D."/>
        </authorList>
    </citation>
    <scope>NUCLEOTIDE SEQUENCE [LARGE SCALE GENOMIC DNA]</scope>
    <source>
        <strain evidence="2 3">GH4-78</strain>
    </source>
</reference>
<keyword evidence="3" id="KW-1185">Reference proteome</keyword>
<dbReference type="SUPFAM" id="SSF54637">
    <property type="entry name" value="Thioesterase/thiol ester dehydrase-isomerase"/>
    <property type="match status" value="1"/>
</dbReference>
<dbReference type="Pfam" id="PF13452">
    <property type="entry name" value="FAS1_DH_region"/>
    <property type="match status" value="1"/>
</dbReference>
<dbReference type="Proteomes" id="UP000295554">
    <property type="component" value="Unassembled WGS sequence"/>
</dbReference>
<dbReference type="RefSeq" id="WP_133209635.1">
    <property type="nucleotide sequence ID" value="NZ_SMSE01000001.1"/>
</dbReference>
<gene>
    <name evidence="2" type="ORF">E2F43_03630</name>
</gene>
<dbReference type="AlphaFoldDB" id="A0A4V2ZXK2"/>
<dbReference type="InterPro" id="IPR039569">
    <property type="entry name" value="FAS1-like_DH_region"/>
</dbReference>
<sequence length="150" mass="17027">MSLLTPELLGNIGRKSEPRRELVTRRDIRKYAVATGSRQDKYLQGDQAPPMFHVPLFWDVVELDQLSPDGVSIDTLLPKFPLEKAMAGGLKIEYHKPIYPGDWLTATRTLSAIYEKQGRSGPLIFYEVIMDVVDDDGALVIREKTTRILR</sequence>
<proteinExistence type="predicted"/>
<feature type="domain" description="FAS1-like dehydratase" evidence="1">
    <location>
        <begin position="12"/>
        <end position="141"/>
    </location>
</feature>
<evidence type="ECO:0000259" key="1">
    <source>
        <dbReference type="Pfam" id="PF13452"/>
    </source>
</evidence>
<evidence type="ECO:0000313" key="2">
    <source>
        <dbReference type="EMBL" id="TDG15335.1"/>
    </source>
</evidence>
<comment type="caution">
    <text evidence="2">The sequence shown here is derived from an EMBL/GenBank/DDBJ whole genome shotgun (WGS) entry which is preliminary data.</text>
</comment>
<dbReference type="InterPro" id="IPR029069">
    <property type="entry name" value="HotDog_dom_sf"/>
</dbReference>
<dbReference type="OrthoDB" id="7058495at2"/>
<protein>
    <recommendedName>
        <fullName evidence="1">FAS1-like dehydratase domain-containing protein</fullName>
    </recommendedName>
</protein>
<name>A0A4V2ZXK2_9GAMM</name>
<dbReference type="EMBL" id="SMSE01000001">
    <property type="protein sequence ID" value="TDG15335.1"/>
    <property type="molecule type" value="Genomic_DNA"/>
</dbReference>
<evidence type="ECO:0000313" key="3">
    <source>
        <dbReference type="Proteomes" id="UP000295554"/>
    </source>
</evidence>